<feature type="coiled-coil region" evidence="3">
    <location>
        <begin position="521"/>
        <end position="548"/>
    </location>
</feature>
<protein>
    <submittedName>
        <fullName evidence="5">CotH kinase family protein</fullName>
    </submittedName>
</protein>
<keyword evidence="5" id="KW-0418">Kinase</keyword>
<evidence type="ECO:0000259" key="4">
    <source>
        <dbReference type="PROSITE" id="PS51829"/>
    </source>
</evidence>
<sequence length="692" mass="79091">MIKSFYLLVFITFCNILSGQVYTSNSTGPILDDGTSITEFPIEIKDLSPDQIDSSFGLIKICINLNHPSMDQLELWLTSPGGQKVLLTTGLGGADFQGCLDMKSNNFIANNWGPYTDTYRPIRNFGHLNSKVSGNGTWRLLIKDRYPGQSGILNSWSLSFGMTPPKPSKPYLQSKLPIIRINTLGENILDDPKRIVDFELVDNPIQGYNGFHDSAILKAKIGIELRGSSSQWFPKKSYGFEFVDSLGIETKIGLLGMPEESDWILSANFTDKSFMNNVLAYDLYRDLGRYASRVRYVDLVINDEHQGLYVLMEKIKQDKNRVDISKLTLEDTSGVQLTGGYIFKIDKGTGGNGAGWTSNFPPNIHPFNQIIYYQYHYPTDDKMNDQQKKYITQFVDTFEQTLYYDTLIQKDKGWRQYADEASFIHYFLLNELSRNTDGYRLSTYLYKTRDDKGGKLTIGPPWDYDIAFGNINYCAGEQTSGWAIDFGNVCSGDNWQLPFWWDKLLSDSLFINNLQCEYSKLRATSWSNKALENRINNYELEIQEAAEKNFDLWSILGLYIWPNPYPFPPTFHNNVTTLKRWLIKRLEWMDANMPGLCILTNINDKNNKIIEEDYTIYPNPYNDEINIKISNVKSSAKKINIYNMQGILVTSVNVYGGDNFNISSKNLSSGIYFSKIICENGSSFQKTFSILH</sequence>
<organism evidence="5 6">
    <name type="scientific">Candidatus Defluviibacterium haderslevense</name>
    <dbReference type="NCBI Taxonomy" id="2981993"/>
    <lineage>
        <taxon>Bacteria</taxon>
        <taxon>Pseudomonadati</taxon>
        <taxon>Bacteroidota</taxon>
        <taxon>Saprospiria</taxon>
        <taxon>Saprospirales</taxon>
        <taxon>Saprospiraceae</taxon>
        <taxon>Candidatus Defluviibacterium</taxon>
    </lineage>
</organism>
<dbReference type="InterPro" id="IPR002884">
    <property type="entry name" value="P_dom"/>
</dbReference>
<dbReference type="GO" id="GO:0016301">
    <property type="term" value="F:kinase activity"/>
    <property type="evidence" value="ECO:0007669"/>
    <property type="project" value="UniProtKB-KW"/>
</dbReference>
<dbReference type="Gene3D" id="2.60.120.260">
    <property type="entry name" value="Galactose-binding domain-like"/>
    <property type="match status" value="1"/>
</dbReference>
<keyword evidence="3" id="KW-0175">Coiled coil</keyword>
<dbReference type="Proteomes" id="UP000808349">
    <property type="component" value="Unassembled WGS sequence"/>
</dbReference>
<gene>
    <name evidence="5" type="ORF">IPO85_13065</name>
</gene>
<feature type="domain" description="P/Homo B" evidence="4">
    <location>
        <begin position="16"/>
        <end position="166"/>
    </location>
</feature>
<keyword evidence="2" id="KW-0378">Hydrolase</keyword>
<reference evidence="5 6" key="1">
    <citation type="submission" date="2020-10" db="EMBL/GenBank/DDBJ databases">
        <title>Connecting structure to function with the recovery of over 1000 high-quality activated sludge metagenome-assembled genomes encoding full-length rRNA genes using long-read sequencing.</title>
        <authorList>
            <person name="Singleton C.M."/>
            <person name="Petriglieri F."/>
            <person name="Kristensen J.M."/>
            <person name="Kirkegaard R.H."/>
            <person name="Michaelsen T.Y."/>
            <person name="Andersen M.H."/>
            <person name="Karst S.M."/>
            <person name="Dueholm M.S."/>
            <person name="Nielsen P.H."/>
            <person name="Albertsen M."/>
        </authorList>
    </citation>
    <scope>NUCLEOTIDE SEQUENCE [LARGE SCALE GENOMIC DNA]</scope>
    <source>
        <strain evidence="5">Ribe_18-Q3-R11-54_BAT3C.373</strain>
    </source>
</reference>
<dbReference type="Pfam" id="PF18962">
    <property type="entry name" value="Por_Secre_tail"/>
    <property type="match status" value="1"/>
</dbReference>
<dbReference type="NCBIfam" id="TIGR04183">
    <property type="entry name" value="Por_Secre_tail"/>
    <property type="match status" value="1"/>
</dbReference>
<accession>A0A9D7S9U4</accession>
<dbReference type="Pfam" id="PF01483">
    <property type="entry name" value="P_proprotein"/>
    <property type="match status" value="1"/>
</dbReference>
<dbReference type="InterPro" id="IPR026444">
    <property type="entry name" value="Secre_tail"/>
</dbReference>
<comment type="caution">
    <text evidence="5">The sequence shown here is derived from an EMBL/GenBank/DDBJ whole genome shotgun (WGS) entry which is preliminary data.</text>
</comment>
<dbReference type="InterPro" id="IPR014867">
    <property type="entry name" value="Spore_coat_CotH_CotH2/3/7"/>
</dbReference>
<dbReference type="PANTHER" id="PTHR40050">
    <property type="entry name" value="INNER SPORE COAT PROTEIN H"/>
    <property type="match status" value="1"/>
</dbReference>
<dbReference type="GO" id="GO:0004252">
    <property type="term" value="F:serine-type endopeptidase activity"/>
    <property type="evidence" value="ECO:0007669"/>
    <property type="project" value="InterPro"/>
</dbReference>
<dbReference type="SUPFAM" id="SSF49785">
    <property type="entry name" value="Galactose-binding domain-like"/>
    <property type="match status" value="1"/>
</dbReference>
<dbReference type="AlphaFoldDB" id="A0A9D7S9U4"/>
<evidence type="ECO:0000313" key="6">
    <source>
        <dbReference type="Proteomes" id="UP000808349"/>
    </source>
</evidence>
<evidence type="ECO:0000256" key="3">
    <source>
        <dbReference type="SAM" id="Coils"/>
    </source>
</evidence>
<dbReference type="Pfam" id="PF08757">
    <property type="entry name" value="CotH"/>
    <property type="match status" value="1"/>
</dbReference>
<name>A0A9D7S9U4_9BACT</name>
<evidence type="ECO:0000313" key="5">
    <source>
        <dbReference type="EMBL" id="MBK9718413.1"/>
    </source>
</evidence>
<dbReference type="PANTHER" id="PTHR40050:SF1">
    <property type="entry name" value="INNER SPORE COAT PROTEIN H"/>
    <property type="match status" value="1"/>
</dbReference>
<dbReference type="EMBL" id="JADKFW010000010">
    <property type="protein sequence ID" value="MBK9718413.1"/>
    <property type="molecule type" value="Genomic_DNA"/>
</dbReference>
<proteinExistence type="predicted"/>
<evidence type="ECO:0000256" key="2">
    <source>
        <dbReference type="ARBA" id="ARBA00022801"/>
    </source>
</evidence>
<dbReference type="GO" id="GO:0006508">
    <property type="term" value="P:proteolysis"/>
    <property type="evidence" value="ECO:0007669"/>
    <property type="project" value="UniProtKB-KW"/>
</dbReference>
<evidence type="ECO:0000256" key="1">
    <source>
        <dbReference type="ARBA" id="ARBA00022670"/>
    </source>
</evidence>
<dbReference type="InterPro" id="IPR008979">
    <property type="entry name" value="Galactose-bd-like_sf"/>
</dbReference>
<keyword evidence="5" id="KW-0808">Transferase</keyword>
<keyword evidence="1" id="KW-0645">Protease</keyword>
<dbReference type="PROSITE" id="PS51829">
    <property type="entry name" value="P_HOMO_B"/>
    <property type="match status" value="1"/>
</dbReference>